<sequence>MELILFLSYIIFIISFYFSRTYKSFNAGLLIILFIIFIGPVVYYSYLNGTSYKIFSNQAYNTFMKIGVFTNLYSAFLILFTKNLNSSLKFNDYKDKRLRLTKLQVIIFTFIFMITLAYILYNIKYFPIYAIFESGEFDQRIEQSGAIQGYHVMSTFMFFIIPSIFFYINNSKASKLIKLLSFVTTIFILVSGGNKGILLFFILFIWIYLFKYKINIRLVMYTIVSFIVFALFSPSEDFITSALRRFFVTQGAGLIARVELVISNISINVENANSIIFQLIYRTIGGAHPTFIIGNFILQYGIFLGMLISCIIILIVIVSGALLQYKNAVAGLAWLQFSIVYLMGMSGYAGVSTIYRLLIIYSMIVLFAFITPKLKSRDES</sequence>
<evidence type="ECO:0000313" key="3">
    <source>
        <dbReference type="Proteomes" id="UP000830343"/>
    </source>
</evidence>
<dbReference type="EMBL" id="CP094348">
    <property type="protein sequence ID" value="UOB21226.1"/>
    <property type="molecule type" value="Genomic_DNA"/>
</dbReference>
<keyword evidence="1" id="KW-0472">Membrane</keyword>
<gene>
    <name evidence="2" type="ORF">MRZ06_03855</name>
</gene>
<feature type="transmembrane region" description="Helical" evidence="1">
    <location>
        <begin position="354"/>
        <end position="371"/>
    </location>
</feature>
<feature type="transmembrane region" description="Helical" evidence="1">
    <location>
        <begin position="100"/>
        <end position="121"/>
    </location>
</feature>
<keyword evidence="1" id="KW-1133">Transmembrane helix</keyword>
<accession>A0ABY3ZWE4</accession>
<feature type="transmembrane region" description="Helical" evidence="1">
    <location>
        <begin position="329"/>
        <end position="348"/>
    </location>
</feature>
<protein>
    <recommendedName>
        <fullName evidence="4">Oligosaccharide repeat unit polymerase</fullName>
    </recommendedName>
</protein>
<dbReference type="RefSeq" id="WP_243366711.1">
    <property type="nucleotide sequence ID" value="NZ_CP094348.1"/>
</dbReference>
<feature type="transmembrane region" description="Helical" evidence="1">
    <location>
        <begin position="214"/>
        <end position="234"/>
    </location>
</feature>
<feature type="transmembrane region" description="Helical" evidence="1">
    <location>
        <begin position="29"/>
        <end position="47"/>
    </location>
</feature>
<keyword evidence="3" id="KW-1185">Reference proteome</keyword>
<dbReference type="Proteomes" id="UP000830343">
    <property type="component" value="Chromosome"/>
</dbReference>
<reference evidence="2" key="1">
    <citation type="submission" date="2022-03" db="EMBL/GenBank/DDBJ databases">
        <authorList>
            <person name="Vrbovska V."/>
            <person name="Kovarovic V."/>
            <person name="Botka T."/>
            <person name="Pantucek R."/>
        </authorList>
    </citation>
    <scope>NUCLEOTIDE SEQUENCE</scope>
    <source>
        <strain evidence="2">CCM 2609</strain>
    </source>
</reference>
<feature type="transmembrane region" description="Helical" evidence="1">
    <location>
        <begin position="297"/>
        <end position="322"/>
    </location>
</feature>
<feature type="transmembrane region" description="Helical" evidence="1">
    <location>
        <begin position="150"/>
        <end position="168"/>
    </location>
</feature>
<name>A0ABY3ZWE4_9STAP</name>
<reference evidence="2" key="2">
    <citation type="submission" date="2022-04" db="EMBL/GenBank/DDBJ databases">
        <title>Antimicrobial genetic elements in methicillin-resistant Macrococcus armenti.</title>
        <authorList>
            <person name="Keller J.E."/>
            <person name="Schwendener S."/>
            <person name="Pantucek R."/>
            <person name="Perreten V."/>
        </authorList>
    </citation>
    <scope>NUCLEOTIDE SEQUENCE</scope>
    <source>
        <strain evidence="2">CCM 2609</strain>
    </source>
</reference>
<proteinExistence type="predicted"/>
<feature type="transmembrane region" description="Helical" evidence="1">
    <location>
        <begin position="180"/>
        <end position="208"/>
    </location>
</feature>
<feature type="transmembrane region" description="Helical" evidence="1">
    <location>
        <begin position="6"/>
        <end position="22"/>
    </location>
</feature>
<evidence type="ECO:0008006" key="4">
    <source>
        <dbReference type="Google" id="ProtNLM"/>
    </source>
</evidence>
<evidence type="ECO:0000256" key="1">
    <source>
        <dbReference type="SAM" id="Phobius"/>
    </source>
</evidence>
<keyword evidence="1" id="KW-0812">Transmembrane</keyword>
<organism evidence="2 3">
    <name type="scientific">Macrococcus armenti</name>
    <dbReference type="NCBI Taxonomy" id="2875764"/>
    <lineage>
        <taxon>Bacteria</taxon>
        <taxon>Bacillati</taxon>
        <taxon>Bacillota</taxon>
        <taxon>Bacilli</taxon>
        <taxon>Bacillales</taxon>
        <taxon>Staphylococcaceae</taxon>
        <taxon>Macrococcus</taxon>
    </lineage>
</organism>
<evidence type="ECO:0000313" key="2">
    <source>
        <dbReference type="EMBL" id="UOB21226.1"/>
    </source>
</evidence>
<feature type="transmembrane region" description="Helical" evidence="1">
    <location>
        <begin position="59"/>
        <end position="80"/>
    </location>
</feature>